<dbReference type="PANTHER" id="PTHR42792">
    <property type="entry name" value="FLAGELLIN"/>
    <property type="match status" value="1"/>
</dbReference>
<protein>
    <recommendedName>
        <fullName evidence="3">Flagellin</fullName>
    </recommendedName>
</protein>
<evidence type="ECO:0000313" key="7">
    <source>
        <dbReference type="Proteomes" id="UP000263957"/>
    </source>
</evidence>
<dbReference type="AlphaFoldDB" id="A0A356WAU4"/>
<dbReference type="InterPro" id="IPR001492">
    <property type="entry name" value="Flagellin"/>
</dbReference>
<keyword evidence="6" id="KW-0282">Flagellum</keyword>
<evidence type="ECO:0000259" key="4">
    <source>
        <dbReference type="Pfam" id="PF00669"/>
    </source>
</evidence>
<proteinExistence type="inferred from homology"/>
<dbReference type="SUPFAM" id="SSF64518">
    <property type="entry name" value="Phase 1 flagellin"/>
    <property type="match status" value="1"/>
</dbReference>
<organism evidence="6 7">
    <name type="scientific">Hyphomonas atlantica</name>
    <dbReference type="NCBI Taxonomy" id="1280948"/>
    <lineage>
        <taxon>Bacteria</taxon>
        <taxon>Pseudomonadati</taxon>
        <taxon>Pseudomonadota</taxon>
        <taxon>Alphaproteobacteria</taxon>
        <taxon>Hyphomonadales</taxon>
        <taxon>Hyphomonadaceae</taxon>
        <taxon>Hyphomonas</taxon>
    </lineage>
</organism>
<dbReference type="PANTHER" id="PTHR42792:SF2">
    <property type="entry name" value="FLAGELLIN"/>
    <property type="match status" value="1"/>
</dbReference>
<comment type="caution">
    <text evidence="6">The sequence shown here is derived from an EMBL/GenBank/DDBJ whole genome shotgun (WGS) entry which is preliminary data.</text>
</comment>
<dbReference type="InterPro" id="IPR046358">
    <property type="entry name" value="Flagellin_C"/>
</dbReference>
<dbReference type="EMBL" id="DOGS01000288">
    <property type="protein sequence ID" value="HBQ50062.1"/>
    <property type="molecule type" value="Genomic_DNA"/>
</dbReference>
<comment type="similarity">
    <text evidence="1 3">Belongs to the bacterial flagellin family.</text>
</comment>
<dbReference type="Pfam" id="PF00669">
    <property type="entry name" value="Flagellin_N"/>
    <property type="match status" value="1"/>
</dbReference>
<feature type="non-terminal residue" evidence="6">
    <location>
        <position position="1"/>
    </location>
</feature>
<dbReference type="PRINTS" id="PR00207">
    <property type="entry name" value="FLAGELLIN"/>
</dbReference>
<dbReference type="Proteomes" id="UP000263957">
    <property type="component" value="Unassembled WGS sequence"/>
</dbReference>
<dbReference type="GO" id="GO:0005576">
    <property type="term" value="C:extracellular region"/>
    <property type="evidence" value="ECO:0007669"/>
    <property type="project" value="UniProtKB-SubCell"/>
</dbReference>
<feature type="domain" description="Flagellin N-terminal" evidence="4">
    <location>
        <begin position="2"/>
        <end position="131"/>
    </location>
</feature>
<dbReference type="Pfam" id="PF00700">
    <property type="entry name" value="Flagellin_C"/>
    <property type="match status" value="1"/>
</dbReference>
<comment type="function">
    <text evidence="3">Flagellin is the subunit protein which polymerizes to form the filaments of bacterial flagella.</text>
</comment>
<name>A0A356WAU4_9PROT</name>
<dbReference type="InterPro" id="IPR001029">
    <property type="entry name" value="Flagellin_N"/>
</dbReference>
<gene>
    <name evidence="6" type="ORF">DD728_14500</name>
</gene>
<feature type="domain" description="Flagellin C-terminal" evidence="5">
    <location>
        <begin position="433"/>
        <end position="516"/>
    </location>
</feature>
<keyword evidence="2 3" id="KW-0975">Bacterial flagellum</keyword>
<reference evidence="6 7" key="1">
    <citation type="journal article" date="2018" name="Nat. Biotechnol.">
        <title>A standardized bacterial taxonomy based on genome phylogeny substantially revises the tree of life.</title>
        <authorList>
            <person name="Parks D.H."/>
            <person name="Chuvochina M."/>
            <person name="Waite D.W."/>
            <person name="Rinke C."/>
            <person name="Skarshewski A."/>
            <person name="Chaumeil P.A."/>
            <person name="Hugenholtz P."/>
        </authorList>
    </citation>
    <scope>NUCLEOTIDE SEQUENCE [LARGE SCALE GENOMIC DNA]</scope>
    <source>
        <strain evidence="6">UBA10378</strain>
    </source>
</reference>
<accession>A0A356WAU4</accession>
<evidence type="ECO:0000256" key="2">
    <source>
        <dbReference type="ARBA" id="ARBA00023143"/>
    </source>
</evidence>
<dbReference type="GO" id="GO:0009288">
    <property type="term" value="C:bacterial-type flagellum"/>
    <property type="evidence" value="ECO:0007669"/>
    <property type="project" value="UniProtKB-SubCell"/>
</dbReference>
<evidence type="ECO:0000256" key="1">
    <source>
        <dbReference type="ARBA" id="ARBA00005709"/>
    </source>
</evidence>
<evidence type="ECO:0000256" key="3">
    <source>
        <dbReference type="RuleBase" id="RU362073"/>
    </source>
</evidence>
<keyword evidence="6" id="KW-0969">Cilium</keyword>
<dbReference type="Gene3D" id="1.20.1330.10">
    <property type="entry name" value="f41 fragment of flagellin, N-terminal domain"/>
    <property type="match status" value="2"/>
</dbReference>
<comment type="subcellular location">
    <subcellularLocation>
        <location evidence="3">Secreted</location>
    </subcellularLocation>
    <subcellularLocation>
        <location evidence="3">Bacterial flagellum</location>
    </subcellularLocation>
</comment>
<keyword evidence="6" id="KW-0966">Cell projection</keyword>
<evidence type="ECO:0000259" key="5">
    <source>
        <dbReference type="Pfam" id="PF00700"/>
    </source>
</evidence>
<evidence type="ECO:0000313" key="6">
    <source>
        <dbReference type="EMBL" id="HBQ50062.1"/>
    </source>
</evidence>
<keyword evidence="3" id="KW-0964">Secreted</keyword>
<dbReference type="GO" id="GO:0005198">
    <property type="term" value="F:structural molecule activity"/>
    <property type="evidence" value="ECO:0007669"/>
    <property type="project" value="UniProtKB-UniRule"/>
</dbReference>
<sequence>SAMVALQTLRNINSNLETVQSEISTGKKVATAKDNAAIWAISTVMSTDVESFNQITDSLNKGSSTVGVARAASEQVTELLQDMKNLIVSAQEDLNADDRAKIQTDIDAKRTAISNIVNAAQFNGQNLLQGTESISILASLDRGSDGSVSATSITVARQDLQTTAAVDAAAKEATDAGYVSTADSATDSTVDLSSGDAGFMSTAQSGNITDGNDADITLDAGTVTTGDEFTINVGGSDYTYTALEGDTANDVAAGLKTLIDAGSIANLTVTVTPGADPASDDATINLAAAGGNVTFDETGLASETTQGVISDGDTIDVTLAGGTITAGDTFTINVGDAEYTYTAVDGDTNNDVAAGLKTLIDAGSISDLVVTVTDAGDPTSDAATISLEADGGDVNVSLAGLGSQNAAVAAGGLGAIADLSVATAEDATTALNTIEDLLDTAINAATSFGSAQTQIEGQGEFVQTLIDSMTSGIGAMVDADIEAASAKLQALQVQQQLGVQALSIANSNPQTLLSLFR</sequence>